<dbReference type="GO" id="GO:0046872">
    <property type="term" value="F:metal ion binding"/>
    <property type="evidence" value="ECO:0007669"/>
    <property type="project" value="UniProtKB-KW"/>
</dbReference>
<dbReference type="HOGENOM" id="CLU_111016_2_0_0"/>
<keyword evidence="8" id="KW-0456">Lyase</keyword>
<evidence type="ECO:0000256" key="5">
    <source>
        <dbReference type="ARBA" id="ARBA00018141"/>
    </source>
</evidence>
<dbReference type="UniPathway" id="UPA00391"/>
<proteinExistence type="inferred from homology"/>
<reference evidence="11 12" key="1">
    <citation type="journal article" date="2009" name="Appl. Environ. Microbiol.">
        <title>Three genomes from the phylum Acidobacteria provide insight into the lifestyles of these microorganisms in soils.</title>
        <authorList>
            <person name="Ward N.L."/>
            <person name="Challacombe J.F."/>
            <person name="Janssen P.H."/>
            <person name="Henrissat B."/>
            <person name="Coutinho P.M."/>
            <person name="Wu M."/>
            <person name="Xie G."/>
            <person name="Haft D.H."/>
            <person name="Sait M."/>
            <person name="Badger J."/>
            <person name="Barabote R.D."/>
            <person name="Bradley B."/>
            <person name="Brettin T.S."/>
            <person name="Brinkac L.M."/>
            <person name="Bruce D."/>
            <person name="Creasy T."/>
            <person name="Daugherty S.C."/>
            <person name="Davidsen T.M."/>
            <person name="DeBoy R.T."/>
            <person name="Detter J.C."/>
            <person name="Dodson R.J."/>
            <person name="Durkin A.S."/>
            <person name="Ganapathy A."/>
            <person name="Gwinn-Giglio M."/>
            <person name="Han C.S."/>
            <person name="Khouri H."/>
            <person name="Kiss H."/>
            <person name="Kothari S.P."/>
            <person name="Madupu R."/>
            <person name="Nelson K.E."/>
            <person name="Nelson W.C."/>
            <person name="Paulsen I."/>
            <person name="Penn K."/>
            <person name="Ren Q."/>
            <person name="Rosovitz M.J."/>
            <person name="Selengut J.D."/>
            <person name="Shrivastava S."/>
            <person name="Sullivan S.A."/>
            <person name="Tapia R."/>
            <person name="Thompson L.S."/>
            <person name="Watkins K.L."/>
            <person name="Yang Q."/>
            <person name="Yu C."/>
            <person name="Zafar N."/>
            <person name="Zhou L."/>
            <person name="Kuske C.R."/>
        </authorList>
    </citation>
    <scope>NUCLEOTIDE SEQUENCE [LARGE SCALE GENOMIC DNA]</scope>
    <source>
        <strain evidence="11 12">Ellin345</strain>
    </source>
</reference>
<dbReference type="InterPro" id="IPR022470">
    <property type="entry name" value="PTPS_Cys_AS"/>
</dbReference>
<evidence type="ECO:0000256" key="10">
    <source>
        <dbReference type="ARBA" id="ARBA00048807"/>
    </source>
</evidence>
<dbReference type="GO" id="GO:0006729">
    <property type="term" value="P:tetrahydrobiopterin biosynthetic process"/>
    <property type="evidence" value="ECO:0007669"/>
    <property type="project" value="InterPro"/>
</dbReference>
<comment type="similarity">
    <text evidence="3">Belongs to the PTPS family. QueD subfamily.</text>
</comment>
<evidence type="ECO:0000313" key="12">
    <source>
        <dbReference type="Proteomes" id="UP000002432"/>
    </source>
</evidence>
<organism evidence="11 12">
    <name type="scientific">Koribacter versatilis (strain Ellin345)</name>
    <dbReference type="NCBI Taxonomy" id="204669"/>
    <lineage>
        <taxon>Bacteria</taxon>
        <taxon>Pseudomonadati</taxon>
        <taxon>Acidobacteriota</taxon>
        <taxon>Terriglobia</taxon>
        <taxon>Terriglobales</taxon>
        <taxon>Candidatus Korobacteraceae</taxon>
        <taxon>Candidatus Korobacter</taxon>
    </lineage>
</organism>
<evidence type="ECO:0000256" key="3">
    <source>
        <dbReference type="ARBA" id="ARBA00008900"/>
    </source>
</evidence>
<evidence type="ECO:0000313" key="11">
    <source>
        <dbReference type="EMBL" id="ABF41210.1"/>
    </source>
</evidence>
<evidence type="ECO:0000256" key="8">
    <source>
        <dbReference type="ARBA" id="ARBA00023239"/>
    </source>
</evidence>
<evidence type="ECO:0000256" key="9">
    <source>
        <dbReference type="ARBA" id="ARBA00031449"/>
    </source>
</evidence>
<dbReference type="EC" id="4.1.2.50" evidence="4"/>
<dbReference type="InterPro" id="IPR007115">
    <property type="entry name" value="6-PTP_synth/QueD"/>
</dbReference>
<comment type="pathway">
    <text evidence="2">Purine metabolism; 7-cyano-7-deazaguanine biosynthesis.</text>
</comment>
<evidence type="ECO:0000256" key="6">
    <source>
        <dbReference type="ARBA" id="ARBA00022723"/>
    </source>
</evidence>
<dbReference type="EMBL" id="CP000360">
    <property type="protein sequence ID" value="ABF41210.1"/>
    <property type="molecule type" value="Genomic_DNA"/>
</dbReference>
<dbReference type="KEGG" id="aba:Acid345_2209"/>
<evidence type="ECO:0000256" key="1">
    <source>
        <dbReference type="ARBA" id="ARBA00001947"/>
    </source>
</evidence>
<dbReference type="PANTHER" id="PTHR12589">
    <property type="entry name" value="PYRUVOYL TETRAHYDROBIOPTERIN SYNTHASE"/>
    <property type="match status" value="1"/>
</dbReference>
<keyword evidence="6" id="KW-0479">Metal-binding</keyword>
<dbReference type="InterPro" id="IPR038418">
    <property type="entry name" value="6-PTP_synth/QueD_sf"/>
</dbReference>
<dbReference type="STRING" id="204669.Acid345_2209"/>
<dbReference type="PROSITE" id="PS00987">
    <property type="entry name" value="PTPS_1"/>
    <property type="match status" value="1"/>
</dbReference>
<sequence length="135" mass="15701">MKAHLTRRYWFVASHRLHTPRLSEAENREVYGKCNNPFGHGHNYALEVTVGGQVAPDTGMVYNLADVDRVVRKHILERYDHQNLNCLKEFQELVPTTENLCLAIFEILKRNLAEIHLDKVRLEETSQNSFEVVNE</sequence>
<keyword evidence="7" id="KW-0862">Zinc</keyword>
<dbReference type="GO" id="GO:0003874">
    <property type="term" value="F:6-pyruvoyltetrahydropterin synthase activity"/>
    <property type="evidence" value="ECO:0007669"/>
    <property type="project" value="InterPro"/>
</dbReference>
<dbReference type="EnsemblBacteria" id="ABF41210">
    <property type="protein sequence ID" value="ABF41210"/>
    <property type="gene ID" value="Acid345_2209"/>
</dbReference>
<dbReference type="Gene3D" id="3.30.479.10">
    <property type="entry name" value="6-pyruvoyl tetrahydropterin synthase/QueD"/>
    <property type="match status" value="1"/>
</dbReference>
<dbReference type="FunFam" id="3.30.479.10:FF:000003">
    <property type="entry name" value="6-pyruvoyl tetrahydrobiopterin synthase"/>
    <property type="match status" value="1"/>
</dbReference>
<dbReference type="eggNOG" id="COG0720">
    <property type="taxonomic scope" value="Bacteria"/>
</dbReference>
<accession>Q1IPJ0</accession>
<name>Q1IPJ0_KORVE</name>
<gene>
    <name evidence="11" type="ordered locus">Acid345_2209</name>
</gene>
<dbReference type="SUPFAM" id="SSF55620">
    <property type="entry name" value="Tetrahydrobiopterin biosynthesis enzymes-like"/>
    <property type="match status" value="1"/>
</dbReference>
<dbReference type="OrthoDB" id="9804698at2"/>
<evidence type="ECO:0000256" key="4">
    <source>
        <dbReference type="ARBA" id="ARBA00012982"/>
    </source>
</evidence>
<comment type="catalytic activity">
    <reaction evidence="10">
        <text>7,8-dihydroneopterin 3'-triphosphate + H2O = 6-carboxy-5,6,7,8-tetrahydropterin + triphosphate + acetaldehyde + 2 H(+)</text>
        <dbReference type="Rhea" id="RHEA:27966"/>
        <dbReference type="ChEBI" id="CHEBI:15343"/>
        <dbReference type="ChEBI" id="CHEBI:15377"/>
        <dbReference type="ChEBI" id="CHEBI:15378"/>
        <dbReference type="ChEBI" id="CHEBI:18036"/>
        <dbReference type="ChEBI" id="CHEBI:58462"/>
        <dbReference type="ChEBI" id="CHEBI:61032"/>
        <dbReference type="EC" id="4.1.2.50"/>
    </reaction>
</comment>
<dbReference type="Pfam" id="PF01242">
    <property type="entry name" value="PTPS"/>
    <property type="match status" value="1"/>
</dbReference>
<dbReference type="RefSeq" id="WP_011523011.1">
    <property type="nucleotide sequence ID" value="NC_008009.1"/>
</dbReference>
<dbReference type="GO" id="GO:0070497">
    <property type="term" value="F:6-carboxytetrahydropterin synthase activity"/>
    <property type="evidence" value="ECO:0007669"/>
    <property type="project" value="UniProtKB-EC"/>
</dbReference>
<dbReference type="AlphaFoldDB" id="Q1IPJ0"/>
<evidence type="ECO:0000256" key="2">
    <source>
        <dbReference type="ARBA" id="ARBA00005061"/>
    </source>
</evidence>
<keyword evidence="12" id="KW-1185">Reference proteome</keyword>
<dbReference type="Proteomes" id="UP000002432">
    <property type="component" value="Chromosome"/>
</dbReference>
<dbReference type="PANTHER" id="PTHR12589:SF7">
    <property type="entry name" value="6-PYRUVOYL TETRAHYDROBIOPTERIN SYNTHASE"/>
    <property type="match status" value="1"/>
</dbReference>
<evidence type="ECO:0000256" key="7">
    <source>
        <dbReference type="ARBA" id="ARBA00022833"/>
    </source>
</evidence>
<protein>
    <recommendedName>
        <fullName evidence="5">6-carboxy-5,6,7,8-tetrahydropterin synthase</fullName>
        <ecNumber evidence="4">4.1.2.50</ecNumber>
    </recommendedName>
    <alternativeName>
        <fullName evidence="9">Queuosine biosynthesis protein QueD</fullName>
    </alternativeName>
</protein>
<comment type="cofactor">
    <cofactor evidence="1">
        <name>Zn(2+)</name>
        <dbReference type="ChEBI" id="CHEBI:29105"/>
    </cofactor>
</comment>